<dbReference type="Pfam" id="PF03319">
    <property type="entry name" value="EutN_CcmL"/>
    <property type="match status" value="1"/>
</dbReference>
<dbReference type="PROSITE" id="PS51932">
    <property type="entry name" value="BMV"/>
    <property type="match status" value="1"/>
</dbReference>
<evidence type="ECO:0000256" key="2">
    <source>
        <dbReference type="ARBA" id="ARBA00024446"/>
    </source>
</evidence>
<protein>
    <submittedName>
        <fullName evidence="3">EutN/CcmL family microcompartment protein</fullName>
    </submittedName>
</protein>
<reference evidence="3" key="1">
    <citation type="submission" date="2020-06" db="EMBL/GenBank/DDBJ databases">
        <title>Legume-microbial interactions unlock mineral nutrients during tropical forest succession.</title>
        <authorList>
            <person name="Epihov D.Z."/>
        </authorList>
    </citation>
    <scope>NUCLEOTIDE SEQUENCE [LARGE SCALE GENOMIC DNA]</scope>
    <source>
        <strain evidence="3">Pan2503</strain>
    </source>
</reference>
<dbReference type="InterPro" id="IPR004992">
    <property type="entry name" value="EutN_CcmL"/>
</dbReference>
<keyword evidence="4" id="KW-1185">Reference proteome</keyword>
<dbReference type="AlphaFoldDB" id="A0A7V8NT79"/>
<accession>A0A7V8NT79</accession>
<dbReference type="EMBL" id="JACDQQ010001826">
    <property type="protein sequence ID" value="MBA0087094.1"/>
    <property type="molecule type" value="Genomic_DNA"/>
</dbReference>
<comment type="subcellular location">
    <subcellularLocation>
        <location evidence="1">Bacterial microcompartment</location>
    </subcellularLocation>
</comment>
<gene>
    <name evidence="3" type="ORF">HRJ53_19085</name>
</gene>
<proteinExistence type="predicted"/>
<name>A0A7V8NT79_9BACT</name>
<dbReference type="CDD" id="cd01614">
    <property type="entry name" value="EutN_CcmL"/>
    <property type="match status" value="1"/>
</dbReference>
<keyword evidence="2" id="KW-1283">Bacterial microcompartment</keyword>
<dbReference type="Proteomes" id="UP000567293">
    <property type="component" value="Unassembled WGS sequence"/>
</dbReference>
<evidence type="ECO:0000256" key="1">
    <source>
        <dbReference type="ARBA" id="ARBA00024322"/>
    </source>
</evidence>
<dbReference type="Gene3D" id="2.40.50.220">
    <property type="entry name" value="EutN/Ccml"/>
    <property type="match status" value="1"/>
</dbReference>
<evidence type="ECO:0000313" key="3">
    <source>
        <dbReference type="EMBL" id="MBA0087094.1"/>
    </source>
</evidence>
<organism evidence="3 4">
    <name type="scientific">Candidatus Acidiferrum panamense</name>
    <dbReference type="NCBI Taxonomy" id="2741543"/>
    <lineage>
        <taxon>Bacteria</taxon>
        <taxon>Pseudomonadati</taxon>
        <taxon>Acidobacteriota</taxon>
        <taxon>Terriglobia</taxon>
        <taxon>Candidatus Acidiferrales</taxon>
        <taxon>Candidatus Acidiferrum</taxon>
    </lineage>
</organism>
<dbReference type="PANTHER" id="PTHR36539">
    <property type="entry name" value="ETHANOLAMINE UTILIZATION PROTEIN EUTN"/>
    <property type="match status" value="1"/>
</dbReference>
<evidence type="ECO:0000313" key="4">
    <source>
        <dbReference type="Proteomes" id="UP000567293"/>
    </source>
</evidence>
<comment type="caution">
    <text evidence="3">The sequence shown here is derived from an EMBL/GenBank/DDBJ whole genome shotgun (WGS) entry which is preliminary data.</text>
</comment>
<sequence length="93" mass="10091">MFLGRVVGCVWATSKNPSLEGLRLLLVQPLTPELQKTGKRLVCADWTGAGAGELVYWVRGREAGMPFLPRQVPADATIVGIVDEVELKRSAPC</sequence>
<dbReference type="GO" id="GO:0031469">
    <property type="term" value="C:bacterial microcompartment"/>
    <property type="evidence" value="ECO:0007669"/>
    <property type="project" value="UniProtKB-SubCell"/>
</dbReference>
<dbReference type="InterPro" id="IPR036677">
    <property type="entry name" value="EutN_CcmL_sf"/>
</dbReference>
<dbReference type="SUPFAM" id="SSF159133">
    <property type="entry name" value="EutN/CcmL-like"/>
    <property type="match status" value="1"/>
</dbReference>